<name>A0A401PVY8_SCYTO</name>
<comment type="caution">
    <text evidence="1">The sequence shown here is derived from an EMBL/GenBank/DDBJ whole genome shotgun (WGS) entry which is preliminary data.</text>
</comment>
<evidence type="ECO:0000313" key="1">
    <source>
        <dbReference type="EMBL" id="GCB77285.1"/>
    </source>
</evidence>
<keyword evidence="2" id="KW-1185">Reference proteome</keyword>
<gene>
    <name evidence="1" type="ORF">scyTo_0017580</name>
</gene>
<feature type="non-terminal residue" evidence="1">
    <location>
        <position position="1"/>
    </location>
</feature>
<evidence type="ECO:0000313" key="2">
    <source>
        <dbReference type="Proteomes" id="UP000288216"/>
    </source>
</evidence>
<reference evidence="1 2" key="1">
    <citation type="journal article" date="2018" name="Nat. Ecol. Evol.">
        <title>Shark genomes provide insights into elasmobranch evolution and the origin of vertebrates.</title>
        <authorList>
            <person name="Hara Y"/>
            <person name="Yamaguchi K"/>
            <person name="Onimaru K"/>
            <person name="Kadota M"/>
            <person name="Koyanagi M"/>
            <person name="Keeley SD"/>
            <person name="Tatsumi K"/>
            <person name="Tanaka K"/>
            <person name="Motone F"/>
            <person name="Kageyama Y"/>
            <person name="Nozu R"/>
            <person name="Adachi N"/>
            <person name="Nishimura O"/>
            <person name="Nakagawa R"/>
            <person name="Tanegashima C"/>
            <person name="Kiyatake I"/>
            <person name="Matsumoto R"/>
            <person name="Murakumo K"/>
            <person name="Nishida K"/>
            <person name="Terakita A"/>
            <person name="Kuratani S"/>
            <person name="Sato K"/>
            <person name="Hyodo S Kuraku.S."/>
        </authorList>
    </citation>
    <scope>NUCLEOTIDE SEQUENCE [LARGE SCALE GENOMIC DNA]</scope>
</reference>
<dbReference type="Proteomes" id="UP000288216">
    <property type="component" value="Unassembled WGS sequence"/>
</dbReference>
<dbReference type="EMBL" id="BFAA01011545">
    <property type="protein sequence ID" value="GCB77285.1"/>
    <property type="molecule type" value="Genomic_DNA"/>
</dbReference>
<organism evidence="1 2">
    <name type="scientific">Scyliorhinus torazame</name>
    <name type="common">Cloudy catshark</name>
    <name type="synonym">Catulus torazame</name>
    <dbReference type="NCBI Taxonomy" id="75743"/>
    <lineage>
        <taxon>Eukaryota</taxon>
        <taxon>Metazoa</taxon>
        <taxon>Chordata</taxon>
        <taxon>Craniata</taxon>
        <taxon>Vertebrata</taxon>
        <taxon>Chondrichthyes</taxon>
        <taxon>Elasmobranchii</taxon>
        <taxon>Galeomorphii</taxon>
        <taxon>Galeoidea</taxon>
        <taxon>Carcharhiniformes</taxon>
        <taxon>Scyliorhinidae</taxon>
        <taxon>Scyliorhinus</taxon>
    </lineage>
</organism>
<sequence>VKRVNQVLQVKKDLRVPQVNLDKSGRLDYQDLWDQQARKVNKDLRVNVVKMLLVNQDRQALQDLSCCCTRDQKVCLVRPDFLALKDPKVTLVSLVFQE</sequence>
<proteinExistence type="predicted"/>
<dbReference type="AlphaFoldDB" id="A0A401PVY8"/>
<protein>
    <submittedName>
        <fullName evidence="1">Uncharacterized protein</fullName>
    </submittedName>
</protein>
<accession>A0A401PVY8</accession>